<comment type="similarity">
    <text evidence="1">Belongs to the GEM family.</text>
</comment>
<dbReference type="Gene3D" id="2.30.29.30">
    <property type="entry name" value="Pleckstrin-homology domain (PH domain)/Phosphotyrosine-binding domain (PTB)"/>
    <property type="match status" value="1"/>
</dbReference>
<dbReference type="PANTHER" id="PTHR31969">
    <property type="entry name" value="GEM-LIKE PROTEIN 2"/>
    <property type="match status" value="1"/>
</dbReference>
<dbReference type="OrthoDB" id="1736712at2759"/>
<dbReference type="SMART" id="SM00568">
    <property type="entry name" value="GRAM"/>
    <property type="match status" value="1"/>
</dbReference>
<evidence type="ECO:0000256" key="1">
    <source>
        <dbReference type="ARBA" id="ARBA00009414"/>
    </source>
</evidence>
<dbReference type="OMA" id="RSENQHR"/>
<evidence type="ECO:0000313" key="4">
    <source>
        <dbReference type="Proteomes" id="UP000241394"/>
    </source>
</evidence>
<keyword evidence="4" id="KW-1185">Reference proteome</keyword>
<comment type="caution">
    <text evidence="3">The sequence shown here is derived from an EMBL/GenBank/DDBJ whole genome shotgun (WGS) entry which is preliminary data.</text>
</comment>
<protein>
    <submittedName>
        <fullName evidence="3">GEM-like protein</fullName>
    </submittedName>
</protein>
<dbReference type="Gramene" id="PSR90959">
    <property type="protein sequence ID" value="PSR90959"/>
    <property type="gene ID" value="CEY00_Acc28261"/>
</dbReference>
<accession>A0A2R6PGI5</accession>
<reference evidence="3 4" key="1">
    <citation type="submission" date="2017-07" db="EMBL/GenBank/DDBJ databases">
        <title>An improved, manually edited Actinidia chinensis var. chinensis (kiwifruit) genome highlights the challenges associated with draft genomes and gene prediction in plants.</title>
        <authorList>
            <person name="Pilkington S."/>
            <person name="Crowhurst R."/>
            <person name="Hilario E."/>
            <person name="Nardozza S."/>
            <person name="Fraser L."/>
            <person name="Peng Y."/>
            <person name="Gunaseelan K."/>
            <person name="Simpson R."/>
            <person name="Tahir J."/>
            <person name="Deroles S."/>
            <person name="Templeton K."/>
            <person name="Luo Z."/>
            <person name="Davy M."/>
            <person name="Cheng C."/>
            <person name="Mcneilage M."/>
            <person name="Scaglione D."/>
            <person name="Liu Y."/>
            <person name="Zhang Q."/>
            <person name="Datson P."/>
            <person name="De Silva N."/>
            <person name="Gardiner S."/>
            <person name="Bassett H."/>
            <person name="Chagne D."/>
            <person name="Mccallum J."/>
            <person name="Dzierzon H."/>
            <person name="Deng C."/>
            <person name="Wang Y.-Y."/>
            <person name="Barron N."/>
            <person name="Manako K."/>
            <person name="Bowen J."/>
            <person name="Foster T."/>
            <person name="Erridge Z."/>
            <person name="Tiffin H."/>
            <person name="Waite C."/>
            <person name="Davies K."/>
            <person name="Grierson E."/>
            <person name="Laing W."/>
            <person name="Kirk R."/>
            <person name="Chen X."/>
            <person name="Wood M."/>
            <person name="Montefiori M."/>
            <person name="Brummell D."/>
            <person name="Schwinn K."/>
            <person name="Catanach A."/>
            <person name="Fullerton C."/>
            <person name="Li D."/>
            <person name="Meiyalaghan S."/>
            <person name="Nieuwenhuizen N."/>
            <person name="Read N."/>
            <person name="Prakash R."/>
            <person name="Hunter D."/>
            <person name="Zhang H."/>
            <person name="Mckenzie M."/>
            <person name="Knabel M."/>
            <person name="Harris A."/>
            <person name="Allan A."/>
            <person name="Chen A."/>
            <person name="Janssen B."/>
            <person name="Plunkett B."/>
            <person name="Dwamena C."/>
            <person name="Voogd C."/>
            <person name="Leif D."/>
            <person name="Lafferty D."/>
            <person name="Souleyre E."/>
            <person name="Varkonyi-Gasic E."/>
            <person name="Gambi F."/>
            <person name="Hanley J."/>
            <person name="Yao J.-L."/>
            <person name="Cheung J."/>
            <person name="David K."/>
            <person name="Warren B."/>
            <person name="Marsh K."/>
            <person name="Snowden K."/>
            <person name="Lin-Wang K."/>
            <person name="Brian L."/>
            <person name="Martinez-Sanchez M."/>
            <person name="Wang M."/>
            <person name="Ileperuma N."/>
            <person name="Macnee N."/>
            <person name="Campin R."/>
            <person name="Mcatee P."/>
            <person name="Drummond R."/>
            <person name="Espley R."/>
            <person name="Ireland H."/>
            <person name="Wu R."/>
            <person name="Atkinson R."/>
            <person name="Karunairetnam S."/>
            <person name="Bulley S."/>
            <person name="Chunkath S."/>
            <person name="Hanley Z."/>
            <person name="Storey R."/>
            <person name="Thrimawithana A."/>
            <person name="Thomson S."/>
            <person name="David C."/>
            <person name="Testolin R."/>
        </authorList>
    </citation>
    <scope>NUCLEOTIDE SEQUENCE [LARGE SCALE GENOMIC DNA]</scope>
    <source>
        <strain evidence="4">cv. Red5</strain>
        <tissue evidence="3">Young leaf</tissue>
    </source>
</reference>
<reference evidence="4" key="2">
    <citation type="journal article" date="2018" name="BMC Genomics">
        <title>A manually annotated Actinidia chinensis var. chinensis (kiwifruit) genome highlights the challenges associated with draft genomes and gene prediction in plants.</title>
        <authorList>
            <person name="Pilkington S.M."/>
            <person name="Crowhurst R."/>
            <person name="Hilario E."/>
            <person name="Nardozza S."/>
            <person name="Fraser L."/>
            <person name="Peng Y."/>
            <person name="Gunaseelan K."/>
            <person name="Simpson R."/>
            <person name="Tahir J."/>
            <person name="Deroles S.C."/>
            <person name="Templeton K."/>
            <person name="Luo Z."/>
            <person name="Davy M."/>
            <person name="Cheng C."/>
            <person name="McNeilage M."/>
            <person name="Scaglione D."/>
            <person name="Liu Y."/>
            <person name="Zhang Q."/>
            <person name="Datson P."/>
            <person name="De Silva N."/>
            <person name="Gardiner S.E."/>
            <person name="Bassett H."/>
            <person name="Chagne D."/>
            <person name="McCallum J."/>
            <person name="Dzierzon H."/>
            <person name="Deng C."/>
            <person name="Wang Y.Y."/>
            <person name="Barron L."/>
            <person name="Manako K."/>
            <person name="Bowen J."/>
            <person name="Foster T.M."/>
            <person name="Erridge Z.A."/>
            <person name="Tiffin H."/>
            <person name="Waite C.N."/>
            <person name="Davies K.M."/>
            <person name="Grierson E.P."/>
            <person name="Laing W.A."/>
            <person name="Kirk R."/>
            <person name="Chen X."/>
            <person name="Wood M."/>
            <person name="Montefiori M."/>
            <person name="Brummell D.A."/>
            <person name="Schwinn K.E."/>
            <person name="Catanach A."/>
            <person name="Fullerton C."/>
            <person name="Li D."/>
            <person name="Meiyalaghan S."/>
            <person name="Nieuwenhuizen N."/>
            <person name="Read N."/>
            <person name="Prakash R."/>
            <person name="Hunter D."/>
            <person name="Zhang H."/>
            <person name="McKenzie M."/>
            <person name="Knabel M."/>
            <person name="Harris A."/>
            <person name="Allan A.C."/>
            <person name="Gleave A."/>
            <person name="Chen A."/>
            <person name="Janssen B.J."/>
            <person name="Plunkett B."/>
            <person name="Ampomah-Dwamena C."/>
            <person name="Voogd C."/>
            <person name="Leif D."/>
            <person name="Lafferty D."/>
            <person name="Souleyre E.J.F."/>
            <person name="Varkonyi-Gasic E."/>
            <person name="Gambi F."/>
            <person name="Hanley J."/>
            <person name="Yao J.L."/>
            <person name="Cheung J."/>
            <person name="David K.M."/>
            <person name="Warren B."/>
            <person name="Marsh K."/>
            <person name="Snowden K.C."/>
            <person name="Lin-Wang K."/>
            <person name="Brian L."/>
            <person name="Martinez-Sanchez M."/>
            <person name="Wang M."/>
            <person name="Ileperuma N."/>
            <person name="Macnee N."/>
            <person name="Campin R."/>
            <person name="McAtee P."/>
            <person name="Drummond R.S.M."/>
            <person name="Espley R.V."/>
            <person name="Ireland H.S."/>
            <person name="Wu R."/>
            <person name="Atkinson R.G."/>
            <person name="Karunairetnam S."/>
            <person name="Bulley S."/>
            <person name="Chunkath S."/>
            <person name="Hanley Z."/>
            <person name="Storey R."/>
            <person name="Thrimawithana A.H."/>
            <person name="Thomson S."/>
            <person name="David C."/>
            <person name="Testolin R."/>
            <person name="Huang H."/>
            <person name="Hellens R.P."/>
            <person name="Schaffer R.J."/>
        </authorList>
    </citation>
    <scope>NUCLEOTIDE SEQUENCE [LARGE SCALE GENOMIC DNA]</scope>
    <source>
        <strain evidence="4">cv. Red5</strain>
    </source>
</reference>
<organism evidence="3 4">
    <name type="scientific">Actinidia chinensis var. chinensis</name>
    <name type="common">Chinese soft-hair kiwi</name>
    <dbReference type="NCBI Taxonomy" id="1590841"/>
    <lineage>
        <taxon>Eukaryota</taxon>
        <taxon>Viridiplantae</taxon>
        <taxon>Streptophyta</taxon>
        <taxon>Embryophyta</taxon>
        <taxon>Tracheophyta</taxon>
        <taxon>Spermatophyta</taxon>
        <taxon>Magnoliopsida</taxon>
        <taxon>eudicotyledons</taxon>
        <taxon>Gunneridae</taxon>
        <taxon>Pentapetalae</taxon>
        <taxon>asterids</taxon>
        <taxon>Ericales</taxon>
        <taxon>Actinidiaceae</taxon>
        <taxon>Actinidia</taxon>
    </lineage>
</organism>
<dbReference type="AlphaFoldDB" id="A0A2R6PGI5"/>
<dbReference type="InterPro" id="IPR004182">
    <property type="entry name" value="GRAM"/>
</dbReference>
<dbReference type="Proteomes" id="UP000241394">
    <property type="component" value="Chromosome LG25"/>
</dbReference>
<gene>
    <name evidence="3" type="ORF">CEY00_Acc28261</name>
</gene>
<sequence>MKNRLVEHAMGIPVSSVAYLPERSPKRLLQDCPSNGSLILNHNKENRMTKLGGKEKSLTNGIRELVRLAPNLSATVKKKLSLVVKILKAGGLEKIFKHNFNVREGEKLLKASQCYLSTTAGPIEGLLFISTDKVAFCSDRSIKLSSPTNEFIRIRYKVLIPVGKLLSANEIQNVKRPSRKYIEIVTVDNFDFWFMGFLNYRRTFNYLQQALSDAQ</sequence>
<feature type="domain" description="GRAM" evidence="2">
    <location>
        <begin position="94"/>
        <end position="172"/>
    </location>
</feature>
<proteinExistence type="inferred from homology"/>
<dbReference type="InterPro" id="IPR037848">
    <property type="entry name" value="GEM-like"/>
</dbReference>
<evidence type="ECO:0000259" key="2">
    <source>
        <dbReference type="SMART" id="SM00568"/>
    </source>
</evidence>
<dbReference type="InterPro" id="IPR011993">
    <property type="entry name" value="PH-like_dom_sf"/>
</dbReference>
<dbReference type="InParanoid" id="A0A2R6PGI5"/>
<dbReference type="EMBL" id="NKQK01000025">
    <property type="protein sequence ID" value="PSR90959.1"/>
    <property type="molecule type" value="Genomic_DNA"/>
</dbReference>
<evidence type="ECO:0000313" key="3">
    <source>
        <dbReference type="EMBL" id="PSR90959.1"/>
    </source>
</evidence>
<name>A0A2R6PGI5_ACTCC</name>
<dbReference type="STRING" id="1590841.A0A2R6PGI5"/>
<dbReference type="FunCoup" id="A0A2R6PGI5">
    <property type="interactions" value="285"/>
</dbReference>
<dbReference type="Pfam" id="PF02893">
    <property type="entry name" value="GRAM"/>
    <property type="match status" value="1"/>
</dbReference>